<dbReference type="GO" id="GO:0005789">
    <property type="term" value="C:endoplasmic reticulum membrane"/>
    <property type="evidence" value="ECO:0007669"/>
    <property type="project" value="UniProtKB-SubCell"/>
</dbReference>
<comment type="similarity">
    <text evidence="2">Belongs to the peptidase S54 family.</text>
</comment>
<feature type="transmembrane region" description="Helical" evidence="7">
    <location>
        <begin position="174"/>
        <end position="197"/>
    </location>
</feature>
<dbReference type="Gene3D" id="1.20.1540.10">
    <property type="entry name" value="Rhomboid-like"/>
    <property type="match status" value="1"/>
</dbReference>
<dbReference type="InterPro" id="IPR022764">
    <property type="entry name" value="Peptidase_S54_rhomboid_dom"/>
</dbReference>
<dbReference type="SUPFAM" id="SSF144091">
    <property type="entry name" value="Rhomboid-like"/>
    <property type="match status" value="1"/>
</dbReference>
<protein>
    <recommendedName>
        <fullName evidence="8">Peptidase S54 rhomboid domain-containing protein</fullName>
    </recommendedName>
</protein>
<evidence type="ECO:0000313" key="9">
    <source>
        <dbReference type="EMBL" id="KAF2900275.1"/>
    </source>
</evidence>
<proteinExistence type="inferred from homology"/>
<comment type="subcellular location">
    <subcellularLocation>
        <location evidence="1">Endoplasmic reticulum membrane</location>
        <topology evidence="1">Multi-pass membrane protein</topology>
    </subcellularLocation>
</comment>
<feature type="transmembrane region" description="Helical" evidence="7">
    <location>
        <begin position="120"/>
        <end position="139"/>
    </location>
</feature>
<dbReference type="GO" id="GO:0050708">
    <property type="term" value="P:regulation of protein secretion"/>
    <property type="evidence" value="ECO:0007669"/>
    <property type="project" value="TreeGrafter"/>
</dbReference>
<dbReference type="EMBL" id="VTPC01002296">
    <property type="protein sequence ID" value="KAF2900275.1"/>
    <property type="molecule type" value="Genomic_DNA"/>
</dbReference>
<evidence type="ECO:0000256" key="3">
    <source>
        <dbReference type="ARBA" id="ARBA00022692"/>
    </source>
</evidence>
<dbReference type="GO" id="GO:0042058">
    <property type="term" value="P:regulation of epidermal growth factor receptor signaling pathway"/>
    <property type="evidence" value="ECO:0007669"/>
    <property type="project" value="TreeGrafter"/>
</dbReference>
<evidence type="ECO:0000256" key="1">
    <source>
        <dbReference type="ARBA" id="ARBA00004477"/>
    </source>
</evidence>
<keyword evidence="3 7" id="KW-0812">Transmembrane</keyword>
<organism evidence="9 10">
    <name type="scientific">Ignelater luminosus</name>
    <name type="common">Cucubano</name>
    <name type="synonym">Pyrophorus luminosus</name>
    <dbReference type="NCBI Taxonomy" id="2038154"/>
    <lineage>
        <taxon>Eukaryota</taxon>
        <taxon>Metazoa</taxon>
        <taxon>Ecdysozoa</taxon>
        <taxon>Arthropoda</taxon>
        <taxon>Hexapoda</taxon>
        <taxon>Insecta</taxon>
        <taxon>Pterygota</taxon>
        <taxon>Neoptera</taxon>
        <taxon>Endopterygota</taxon>
        <taxon>Coleoptera</taxon>
        <taxon>Polyphaga</taxon>
        <taxon>Elateriformia</taxon>
        <taxon>Elateroidea</taxon>
        <taxon>Elateridae</taxon>
        <taxon>Agrypninae</taxon>
        <taxon>Pyrophorini</taxon>
        <taxon>Ignelater</taxon>
    </lineage>
</organism>
<comment type="caution">
    <text evidence="9">The sequence shown here is derived from an EMBL/GenBank/DDBJ whole genome shotgun (WGS) entry which is preliminary data.</text>
</comment>
<name>A0A8K0D6A3_IGNLU</name>
<dbReference type="PANTHER" id="PTHR45965:SF3">
    <property type="entry name" value="INACTIVE RHOMBOID PROTEIN 1"/>
    <property type="match status" value="1"/>
</dbReference>
<dbReference type="InterPro" id="IPR035952">
    <property type="entry name" value="Rhomboid-like_sf"/>
</dbReference>
<dbReference type="OrthoDB" id="2146116at2759"/>
<feature type="domain" description="Peptidase S54 rhomboid" evidence="8">
    <location>
        <begin position="23"/>
        <end position="160"/>
    </location>
</feature>
<sequence>MRKVSCLDDVCGMVPFYFDEVPDQFYRLWTSLFLHAGILQLLVTIIIQYFLMRDLEKLTGSLRTAIIYLGSGMAGNLASAIFVPYRADVGPSGSHFGLLACLIVEVLNAWPMLKHPNQALCKLLSITLFLFVIGLMPWVDNYAHLFGFVFGFLLSYALLPFITFGPYDRQKKVVLIWVCLLSAAFLFSCLVLLFYIIPVYDCEVCSYFNCLPVTRDFCASQNINFKREENMV</sequence>
<evidence type="ECO:0000256" key="6">
    <source>
        <dbReference type="ARBA" id="ARBA00023136"/>
    </source>
</evidence>
<evidence type="ECO:0000313" key="10">
    <source>
        <dbReference type="Proteomes" id="UP000801492"/>
    </source>
</evidence>
<dbReference type="Proteomes" id="UP000801492">
    <property type="component" value="Unassembled WGS sequence"/>
</dbReference>
<feature type="transmembrane region" description="Helical" evidence="7">
    <location>
        <begin position="64"/>
        <end position="83"/>
    </location>
</feature>
<keyword evidence="10" id="KW-1185">Reference proteome</keyword>
<dbReference type="GO" id="GO:0004252">
    <property type="term" value="F:serine-type endopeptidase activity"/>
    <property type="evidence" value="ECO:0007669"/>
    <property type="project" value="InterPro"/>
</dbReference>
<feature type="transmembrane region" description="Helical" evidence="7">
    <location>
        <begin position="145"/>
        <end position="167"/>
    </location>
</feature>
<dbReference type="InterPro" id="IPR051512">
    <property type="entry name" value="Inactive_Rhomboid"/>
</dbReference>
<keyword evidence="6 7" id="KW-0472">Membrane</keyword>
<accession>A0A8K0D6A3</accession>
<dbReference type="PANTHER" id="PTHR45965">
    <property type="entry name" value="INACTIVE RHOMBOID PROTEIN"/>
    <property type="match status" value="1"/>
</dbReference>
<gene>
    <name evidence="9" type="ORF">ILUMI_05908</name>
</gene>
<evidence type="ECO:0000256" key="4">
    <source>
        <dbReference type="ARBA" id="ARBA00022824"/>
    </source>
</evidence>
<keyword evidence="4" id="KW-0256">Endoplasmic reticulum</keyword>
<evidence type="ECO:0000259" key="8">
    <source>
        <dbReference type="Pfam" id="PF01694"/>
    </source>
</evidence>
<evidence type="ECO:0000256" key="5">
    <source>
        <dbReference type="ARBA" id="ARBA00022989"/>
    </source>
</evidence>
<dbReference type="FunFam" id="1.20.1540.10:FF:000025">
    <property type="entry name" value="Putative rhomboid family"/>
    <property type="match status" value="1"/>
</dbReference>
<keyword evidence="5 7" id="KW-1133">Transmembrane helix</keyword>
<evidence type="ECO:0000256" key="7">
    <source>
        <dbReference type="SAM" id="Phobius"/>
    </source>
</evidence>
<dbReference type="Pfam" id="PF01694">
    <property type="entry name" value="Rhomboid"/>
    <property type="match status" value="1"/>
</dbReference>
<evidence type="ECO:0000256" key="2">
    <source>
        <dbReference type="ARBA" id="ARBA00009045"/>
    </source>
</evidence>
<dbReference type="AlphaFoldDB" id="A0A8K0D6A3"/>
<feature type="transmembrane region" description="Helical" evidence="7">
    <location>
        <begin position="32"/>
        <end position="52"/>
    </location>
</feature>
<feature type="transmembrane region" description="Helical" evidence="7">
    <location>
        <begin position="95"/>
        <end position="113"/>
    </location>
</feature>
<reference evidence="9" key="1">
    <citation type="submission" date="2019-08" db="EMBL/GenBank/DDBJ databases">
        <title>The genome of the North American firefly Photinus pyralis.</title>
        <authorList>
            <consortium name="Photinus pyralis genome working group"/>
            <person name="Fallon T.R."/>
            <person name="Sander Lower S.E."/>
            <person name="Weng J.-K."/>
        </authorList>
    </citation>
    <scope>NUCLEOTIDE SEQUENCE</scope>
    <source>
        <strain evidence="9">TRF0915ILg1</strain>
        <tissue evidence="9">Whole body</tissue>
    </source>
</reference>